<gene>
    <name evidence="5" type="ORF">BUALT_Bualt11G0062300</name>
</gene>
<dbReference type="InterPro" id="IPR002048">
    <property type="entry name" value="EF_hand_dom"/>
</dbReference>
<dbReference type="Pfam" id="PF13499">
    <property type="entry name" value="EF-hand_7"/>
    <property type="match status" value="2"/>
</dbReference>
<organism evidence="5 6">
    <name type="scientific">Buddleja alternifolia</name>
    <dbReference type="NCBI Taxonomy" id="168488"/>
    <lineage>
        <taxon>Eukaryota</taxon>
        <taxon>Viridiplantae</taxon>
        <taxon>Streptophyta</taxon>
        <taxon>Embryophyta</taxon>
        <taxon>Tracheophyta</taxon>
        <taxon>Spermatophyta</taxon>
        <taxon>Magnoliopsida</taxon>
        <taxon>eudicotyledons</taxon>
        <taxon>Gunneridae</taxon>
        <taxon>Pentapetalae</taxon>
        <taxon>asterids</taxon>
        <taxon>lamiids</taxon>
        <taxon>Lamiales</taxon>
        <taxon>Scrophulariaceae</taxon>
        <taxon>Buddlejeae</taxon>
        <taxon>Buddleja</taxon>
    </lineage>
</organism>
<evidence type="ECO:0000313" key="6">
    <source>
        <dbReference type="Proteomes" id="UP000826271"/>
    </source>
</evidence>
<comment type="caution">
    <text evidence="5">The sequence shown here is derived from an EMBL/GenBank/DDBJ whole genome shotgun (WGS) entry which is preliminary data.</text>
</comment>
<dbReference type="InterPro" id="IPR018247">
    <property type="entry name" value="EF_Hand_1_Ca_BS"/>
</dbReference>
<evidence type="ECO:0000256" key="2">
    <source>
        <dbReference type="ARBA" id="ARBA00022737"/>
    </source>
</evidence>
<feature type="domain" description="EF-hand" evidence="4">
    <location>
        <begin position="50"/>
        <end position="78"/>
    </location>
</feature>
<dbReference type="GO" id="GO:0005509">
    <property type="term" value="F:calcium ion binding"/>
    <property type="evidence" value="ECO:0007669"/>
    <property type="project" value="InterPro"/>
</dbReference>
<feature type="domain" description="EF-hand" evidence="4">
    <location>
        <begin position="119"/>
        <end position="154"/>
    </location>
</feature>
<dbReference type="FunFam" id="1.10.238.10:FF:000001">
    <property type="entry name" value="Calmodulin 1"/>
    <property type="match status" value="1"/>
</dbReference>
<keyword evidence="3" id="KW-0106">Calcium</keyword>
<dbReference type="Gene3D" id="1.10.238.10">
    <property type="entry name" value="EF-hand"/>
    <property type="match status" value="2"/>
</dbReference>
<protein>
    <recommendedName>
        <fullName evidence="4">EF-hand domain-containing protein</fullName>
    </recommendedName>
</protein>
<reference evidence="5" key="1">
    <citation type="submission" date="2019-10" db="EMBL/GenBank/DDBJ databases">
        <authorList>
            <person name="Zhang R."/>
            <person name="Pan Y."/>
            <person name="Wang J."/>
            <person name="Ma R."/>
            <person name="Yu S."/>
        </authorList>
    </citation>
    <scope>NUCLEOTIDE SEQUENCE</scope>
    <source>
        <strain evidence="5">LA-IB0</strain>
        <tissue evidence="5">Leaf</tissue>
    </source>
</reference>
<dbReference type="PROSITE" id="PS50222">
    <property type="entry name" value="EF_HAND_2"/>
    <property type="match status" value="4"/>
</dbReference>
<dbReference type="InterPro" id="IPR011992">
    <property type="entry name" value="EF-hand-dom_pair"/>
</dbReference>
<dbReference type="SMART" id="SM00054">
    <property type="entry name" value="EFh"/>
    <property type="match status" value="4"/>
</dbReference>
<evidence type="ECO:0000256" key="3">
    <source>
        <dbReference type="ARBA" id="ARBA00022837"/>
    </source>
</evidence>
<dbReference type="InterPro" id="IPR039647">
    <property type="entry name" value="EF_hand_pair_protein_CML-like"/>
</dbReference>
<dbReference type="CDD" id="cd00051">
    <property type="entry name" value="EFh"/>
    <property type="match status" value="2"/>
</dbReference>
<dbReference type="AlphaFoldDB" id="A0AAV6X3L0"/>
<keyword evidence="1" id="KW-0479">Metal-binding</keyword>
<feature type="domain" description="EF-hand" evidence="4">
    <location>
        <begin position="83"/>
        <end position="118"/>
    </location>
</feature>
<dbReference type="SUPFAM" id="SSF47473">
    <property type="entry name" value="EF-hand"/>
    <property type="match status" value="1"/>
</dbReference>
<dbReference type="PANTHER" id="PTHR10891">
    <property type="entry name" value="EF-HAND CALCIUM-BINDING DOMAIN CONTAINING PROTEIN"/>
    <property type="match status" value="1"/>
</dbReference>
<evidence type="ECO:0000313" key="5">
    <source>
        <dbReference type="EMBL" id="KAG8373795.1"/>
    </source>
</evidence>
<feature type="domain" description="EF-hand" evidence="4">
    <location>
        <begin position="13"/>
        <end position="48"/>
    </location>
</feature>
<dbReference type="Proteomes" id="UP000826271">
    <property type="component" value="Unassembled WGS sequence"/>
</dbReference>
<dbReference type="EMBL" id="WHWC01000011">
    <property type="protein sequence ID" value="KAG8373795.1"/>
    <property type="molecule type" value="Genomic_DNA"/>
</dbReference>
<sequence length="170" mass="18415">MDDNPNQASIPLSPEEEIKKVFEKFDANGDGKISVTELAAVVEGLGPAATSAEEMDCLMSELDADGDGFIDLNEFKTFHCGGVGDRELKEAFGLYDKDKNGKISASELHAVLRSLGEKCSIKDCRKMIGSVDVDGDGCVNFEEFKKMMGRAPVQEDDTIDVNNNLQASDI</sequence>
<dbReference type="PROSITE" id="PS00018">
    <property type="entry name" value="EF_HAND_1"/>
    <property type="match status" value="3"/>
</dbReference>
<name>A0AAV6X3L0_9LAMI</name>
<keyword evidence="6" id="KW-1185">Reference proteome</keyword>
<proteinExistence type="predicted"/>
<evidence type="ECO:0000256" key="1">
    <source>
        <dbReference type="ARBA" id="ARBA00022723"/>
    </source>
</evidence>
<evidence type="ECO:0000259" key="4">
    <source>
        <dbReference type="PROSITE" id="PS50222"/>
    </source>
</evidence>
<accession>A0AAV6X3L0</accession>
<keyword evidence="2" id="KW-0677">Repeat</keyword>